<keyword evidence="3" id="KW-1185">Reference proteome</keyword>
<evidence type="ECO:0000313" key="2">
    <source>
        <dbReference type="EMBL" id="TFW15388.1"/>
    </source>
</evidence>
<dbReference type="Gene3D" id="1.10.10.880">
    <property type="entry name" value="Anti sigma-E protein RseA, N-terminal domain"/>
    <property type="match status" value="1"/>
</dbReference>
<dbReference type="AlphaFoldDB" id="A0A4Y9S781"/>
<sequence>MDMHRKIREHISALADGELPEADQELALAALEDADGRQAWAVYHRIGDALRAQPAAELSDG</sequence>
<dbReference type="SUPFAM" id="SSF89069">
    <property type="entry name" value="N-terminal, cytoplasmic domain of anti-sigmaE factor RseA"/>
    <property type="match status" value="1"/>
</dbReference>
<organism evidence="2 3">
    <name type="scientific">Zemynaea arenosa</name>
    <dbReference type="NCBI Taxonomy" id="2561931"/>
    <lineage>
        <taxon>Bacteria</taxon>
        <taxon>Pseudomonadati</taxon>
        <taxon>Pseudomonadota</taxon>
        <taxon>Betaproteobacteria</taxon>
        <taxon>Burkholderiales</taxon>
        <taxon>Oxalobacteraceae</taxon>
        <taxon>Telluria group</taxon>
        <taxon>Zemynaea</taxon>
    </lineage>
</organism>
<dbReference type="Pfam" id="PF03872">
    <property type="entry name" value="RseA_N"/>
    <property type="match status" value="1"/>
</dbReference>
<name>A0A4Y9S781_9BURK</name>
<protein>
    <submittedName>
        <fullName evidence="2">Transcriptional regulator</fullName>
    </submittedName>
</protein>
<feature type="domain" description="Anti sigma-E protein RseA N-terminal" evidence="1">
    <location>
        <begin position="8"/>
        <end position="55"/>
    </location>
</feature>
<gene>
    <name evidence="2" type="ORF">E4L96_18445</name>
</gene>
<dbReference type="GO" id="GO:0016989">
    <property type="term" value="F:sigma factor antagonist activity"/>
    <property type="evidence" value="ECO:0007669"/>
    <property type="project" value="InterPro"/>
</dbReference>
<proteinExistence type="predicted"/>
<evidence type="ECO:0000313" key="3">
    <source>
        <dbReference type="Proteomes" id="UP000298438"/>
    </source>
</evidence>
<accession>A0A4Y9S781</accession>
<reference evidence="2 3" key="1">
    <citation type="submission" date="2019-03" db="EMBL/GenBank/DDBJ databases">
        <title>Draft Genome Sequence of Massilia arenosa sp. nov., a Novel Massilia Species Isolated from a Sandy-loam Maize Soil.</title>
        <authorList>
            <person name="Raths R."/>
            <person name="Peta V."/>
            <person name="Bucking H."/>
        </authorList>
    </citation>
    <scope>NUCLEOTIDE SEQUENCE [LARGE SCALE GENOMIC DNA]</scope>
    <source>
        <strain evidence="2 3">MC02</strain>
    </source>
</reference>
<feature type="non-terminal residue" evidence="2">
    <location>
        <position position="61"/>
    </location>
</feature>
<dbReference type="InterPro" id="IPR036147">
    <property type="entry name" value="Anti-sigma_E_RseA_N_sf"/>
</dbReference>
<dbReference type="InterPro" id="IPR005572">
    <property type="entry name" value="Anti-sigma_E_RseA_N"/>
</dbReference>
<dbReference type="CDD" id="cd16328">
    <property type="entry name" value="RseA_N"/>
    <property type="match status" value="1"/>
</dbReference>
<dbReference type="Proteomes" id="UP000298438">
    <property type="component" value="Unassembled WGS sequence"/>
</dbReference>
<dbReference type="EMBL" id="SPVF01000235">
    <property type="protein sequence ID" value="TFW15388.1"/>
    <property type="molecule type" value="Genomic_DNA"/>
</dbReference>
<evidence type="ECO:0000259" key="1">
    <source>
        <dbReference type="Pfam" id="PF03872"/>
    </source>
</evidence>
<comment type="caution">
    <text evidence="2">The sequence shown here is derived from an EMBL/GenBank/DDBJ whole genome shotgun (WGS) entry which is preliminary data.</text>
</comment>